<dbReference type="STRING" id="1122997.GCA_000425285_01533"/>
<sequence>MSAEIATPSGWFSRPGSQRERRRPLLRAVPRAAGQMGNLAFTVVVLLILALGLVVALVLNTSLQSQSAAIAEKKAAVDSLSHRQAALSSKIDVKRSPTSLQSAASDLGMVPNLTPAFIDLRTGKVIGTPHKVTGNEVEDLTRAPVSAGTR</sequence>
<keyword evidence="1" id="KW-0812">Transmembrane</keyword>
<reference evidence="2" key="3">
    <citation type="journal article" date="2019" name="Microorganisms">
        <title>Red-Brown Pigmentation of Acidipropionibacterium jensenii Is Tied to Haemolytic Activity and cyl-Like Gene Cluster.</title>
        <authorList>
            <person name="Deptula P."/>
            <person name="Loivamaa I."/>
            <person name="Smolander O.P."/>
            <person name="Laine P."/>
            <person name="Roberts R.J."/>
            <person name="Piironen V."/>
            <person name="Paulin L."/>
            <person name="Savijoki K."/>
            <person name="Auvinen P."/>
            <person name="Varmanen P."/>
        </authorList>
    </citation>
    <scope>NUCLEOTIDE SEQUENCE</scope>
    <source>
        <strain evidence="2">JS280</strain>
    </source>
</reference>
<gene>
    <name evidence="2" type="ORF">C0Z10_08500</name>
    <name evidence="3" type="ORF">NCTC13652_00700</name>
</gene>
<evidence type="ECO:0000313" key="5">
    <source>
        <dbReference type="Proteomes" id="UP000285875"/>
    </source>
</evidence>
<feature type="transmembrane region" description="Helical" evidence="1">
    <location>
        <begin position="39"/>
        <end position="59"/>
    </location>
</feature>
<evidence type="ECO:0000256" key="1">
    <source>
        <dbReference type="SAM" id="Phobius"/>
    </source>
</evidence>
<dbReference type="RefSeq" id="WP_051238295.1">
    <property type="nucleotide sequence ID" value="NZ_CP025570.1"/>
</dbReference>
<proteinExistence type="predicted"/>
<evidence type="ECO:0000313" key="4">
    <source>
        <dbReference type="Proteomes" id="UP000277858"/>
    </source>
</evidence>
<dbReference type="GeneID" id="82883505"/>
<keyword evidence="4" id="KW-1185">Reference proteome</keyword>
<keyword evidence="2" id="KW-0131">Cell cycle</keyword>
<keyword evidence="2" id="KW-0132">Cell division</keyword>
<dbReference type="GO" id="GO:0051301">
    <property type="term" value="P:cell division"/>
    <property type="evidence" value="ECO:0007669"/>
    <property type="project" value="UniProtKB-KW"/>
</dbReference>
<dbReference type="KEGG" id="aji:C0Z10_08500"/>
<dbReference type="EMBL" id="CP025570">
    <property type="protein sequence ID" value="AZZ39785.1"/>
    <property type="molecule type" value="Genomic_DNA"/>
</dbReference>
<dbReference type="AlphaFoldDB" id="A0A3Q9UKV9"/>
<organism evidence="2 5">
    <name type="scientific">Acidipropionibacterium jensenii</name>
    <dbReference type="NCBI Taxonomy" id="1749"/>
    <lineage>
        <taxon>Bacteria</taxon>
        <taxon>Bacillati</taxon>
        <taxon>Actinomycetota</taxon>
        <taxon>Actinomycetes</taxon>
        <taxon>Propionibacteriales</taxon>
        <taxon>Propionibacteriaceae</taxon>
        <taxon>Acidipropionibacterium</taxon>
    </lineage>
</organism>
<dbReference type="EMBL" id="LR134473">
    <property type="protein sequence ID" value="VEI02522.1"/>
    <property type="molecule type" value="Genomic_DNA"/>
</dbReference>
<protein>
    <submittedName>
        <fullName evidence="2">Cell division protein FtsL</fullName>
    </submittedName>
</protein>
<dbReference type="Proteomes" id="UP000277858">
    <property type="component" value="Chromosome"/>
</dbReference>
<evidence type="ECO:0000313" key="2">
    <source>
        <dbReference type="EMBL" id="AZZ39785.1"/>
    </source>
</evidence>
<keyword evidence="1" id="KW-1133">Transmembrane helix</keyword>
<dbReference type="Proteomes" id="UP000285875">
    <property type="component" value="Chromosome"/>
</dbReference>
<evidence type="ECO:0000313" key="3">
    <source>
        <dbReference type="EMBL" id="VEI02522.1"/>
    </source>
</evidence>
<name>A0A3Q9UKV9_9ACTN</name>
<keyword evidence="1" id="KW-0472">Membrane</keyword>
<reference evidence="5" key="1">
    <citation type="submission" date="2017-12" db="EMBL/GenBank/DDBJ databases">
        <title>Whole genome sequencing of Acidipropionibacterium jensenii strains JS279 and JS280.</title>
        <authorList>
            <person name="Deptula P."/>
            <person name="Laine P."/>
            <person name="Smolander O.-P."/>
            <person name="Paulin L."/>
            <person name="Auvinen P."/>
            <person name="Varmanen P."/>
        </authorList>
    </citation>
    <scope>NUCLEOTIDE SEQUENCE [LARGE SCALE GENOMIC DNA]</scope>
    <source>
        <strain evidence="5">JS280</strain>
    </source>
</reference>
<reference evidence="3 4" key="2">
    <citation type="submission" date="2018-12" db="EMBL/GenBank/DDBJ databases">
        <authorList>
            <consortium name="Pathogen Informatics"/>
        </authorList>
    </citation>
    <scope>NUCLEOTIDE SEQUENCE [LARGE SCALE GENOMIC DNA]</scope>
    <source>
        <strain evidence="3 4">NCTC13652</strain>
    </source>
</reference>
<accession>A0A3Q9UKV9</accession>
<dbReference type="OrthoDB" id="4792842at2"/>